<feature type="compositionally biased region" description="Polar residues" evidence="6">
    <location>
        <begin position="203"/>
        <end position="212"/>
    </location>
</feature>
<evidence type="ECO:0000256" key="2">
    <source>
        <dbReference type="ARBA" id="ARBA00022723"/>
    </source>
</evidence>
<dbReference type="SMART" id="SM00105">
    <property type="entry name" value="ArfGap"/>
    <property type="match status" value="1"/>
</dbReference>
<feature type="compositionally biased region" description="Polar residues" evidence="6">
    <location>
        <begin position="402"/>
        <end position="414"/>
    </location>
</feature>
<evidence type="ECO:0000313" key="9">
    <source>
        <dbReference type="Proteomes" id="UP001497623"/>
    </source>
</evidence>
<dbReference type="GO" id="GO:0005096">
    <property type="term" value="F:GTPase activator activity"/>
    <property type="evidence" value="ECO:0007669"/>
    <property type="project" value="UniProtKB-KW"/>
</dbReference>
<organism evidence="8 9">
    <name type="scientific">Meganyctiphanes norvegica</name>
    <name type="common">Northern krill</name>
    <name type="synonym">Thysanopoda norvegica</name>
    <dbReference type="NCBI Taxonomy" id="48144"/>
    <lineage>
        <taxon>Eukaryota</taxon>
        <taxon>Metazoa</taxon>
        <taxon>Ecdysozoa</taxon>
        <taxon>Arthropoda</taxon>
        <taxon>Crustacea</taxon>
        <taxon>Multicrustacea</taxon>
        <taxon>Malacostraca</taxon>
        <taxon>Eumalacostraca</taxon>
        <taxon>Eucarida</taxon>
        <taxon>Euphausiacea</taxon>
        <taxon>Euphausiidae</taxon>
        <taxon>Meganyctiphanes</taxon>
    </lineage>
</organism>
<dbReference type="PROSITE" id="PS50115">
    <property type="entry name" value="ARFGAP"/>
    <property type="match status" value="1"/>
</dbReference>
<dbReference type="AlphaFoldDB" id="A0AAV2Q6W1"/>
<dbReference type="GO" id="GO:0008270">
    <property type="term" value="F:zinc ion binding"/>
    <property type="evidence" value="ECO:0007669"/>
    <property type="project" value="UniProtKB-KW"/>
</dbReference>
<evidence type="ECO:0000256" key="6">
    <source>
        <dbReference type="SAM" id="MobiDB-lite"/>
    </source>
</evidence>
<comment type="caution">
    <text evidence="8">The sequence shown here is derived from an EMBL/GenBank/DDBJ whole genome shotgun (WGS) entry which is preliminary data.</text>
</comment>
<dbReference type="CDD" id="cd08831">
    <property type="entry name" value="ArfGap_ArfGap2_3_like"/>
    <property type="match status" value="1"/>
</dbReference>
<reference evidence="8 9" key="1">
    <citation type="submission" date="2024-05" db="EMBL/GenBank/DDBJ databases">
        <authorList>
            <person name="Wallberg A."/>
        </authorList>
    </citation>
    <scope>NUCLEOTIDE SEQUENCE [LARGE SCALE GENOMIC DNA]</scope>
</reference>
<dbReference type="GO" id="GO:0048205">
    <property type="term" value="P:COPI coating of Golgi vesicle"/>
    <property type="evidence" value="ECO:0007669"/>
    <property type="project" value="TreeGrafter"/>
</dbReference>
<evidence type="ECO:0000256" key="5">
    <source>
        <dbReference type="PROSITE-ProRule" id="PRU00288"/>
    </source>
</evidence>
<dbReference type="Proteomes" id="UP001497623">
    <property type="component" value="Unassembled WGS sequence"/>
</dbReference>
<evidence type="ECO:0000256" key="1">
    <source>
        <dbReference type="ARBA" id="ARBA00022468"/>
    </source>
</evidence>
<gene>
    <name evidence="8" type="ORF">MNOR_LOCUS8573</name>
</gene>
<dbReference type="PANTHER" id="PTHR45686:SF4">
    <property type="entry name" value="ADP-RIBOSYLATION FACTOR GTPASE ACTIVATING PROTEIN 3, ISOFORM H"/>
    <property type="match status" value="1"/>
</dbReference>
<evidence type="ECO:0000256" key="3">
    <source>
        <dbReference type="ARBA" id="ARBA00022771"/>
    </source>
</evidence>
<keyword evidence="3 5" id="KW-0863">Zinc-finger</keyword>
<feature type="compositionally biased region" description="Basic and acidic residues" evidence="6">
    <location>
        <begin position="374"/>
        <end position="384"/>
    </location>
</feature>
<dbReference type="FunFam" id="1.10.220.150:FF:000004">
    <property type="entry name" value="Putative ADP-ribosylation factor GTPase-activating protein 2"/>
    <property type="match status" value="1"/>
</dbReference>
<dbReference type="InterPro" id="IPR037278">
    <property type="entry name" value="ARFGAP/RecO"/>
</dbReference>
<evidence type="ECO:0000313" key="8">
    <source>
        <dbReference type="EMBL" id="CAL4071532.1"/>
    </source>
</evidence>
<feature type="non-terminal residue" evidence="8">
    <location>
        <position position="551"/>
    </location>
</feature>
<dbReference type="PANTHER" id="PTHR45686">
    <property type="entry name" value="ADP-RIBOSYLATION FACTOR GTPASE ACTIVATING PROTEIN 3, ISOFORM H-RELATED"/>
    <property type="match status" value="1"/>
</dbReference>
<evidence type="ECO:0000259" key="7">
    <source>
        <dbReference type="PROSITE" id="PS50115"/>
    </source>
</evidence>
<dbReference type="InterPro" id="IPR001164">
    <property type="entry name" value="ArfGAP_dom"/>
</dbReference>
<dbReference type="Gene3D" id="1.10.220.150">
    <property type="entry name" value="Arf GTPase activating protein"/>
    <property type="match status" value="1"/>
</dbReference>
<keyword evidence="9" id="KW-1185">Reference proteome</keyword>
<dbReference type="InterPro" id="IPR038508">
    <property type="entry name" value="ArfGAP_dom_sf"/>
</dbReference>
<feature type="compositionally biased region" description="Low complexity" evidence="6">
    <location>
        <begin position="422"/>
        <end position="438"/>
    </location>
</feature>
<dbReference type="SUPFAM" id="SSF57863">
    <property type="entry name" value="ArfGap/RecO-like zinc finger"/>
    <property type="match status" value="1"/>
</dbReference>
<dbReference type="Pfam" id="PF01412">
    <property type="entry name" value="ArfGap"/>
    <property type="match status" value="1"/>
</dbReference>
<feature type="domain" description="Arf-GAP" evidence="7">
    <location>
        <begin position="12"/>
        <end position="128"/>
    </location>
</feature>
<keyword evidence="2" id="KW-0479">Metal-binding</keyword>
<keyword evidence="4" id="KW-0862">Zinc</keyword>
<name>A0AAV2Q6W1_MEGNR</name>
<sequence>MAEGVPAKVDIEAIFKRLRAIQANKVCFDCNSKNPTWSSVTHGVFICIDCSGVHRTLGVHLTFVRSTQLDTNWTWLQLRNMQLGGNTNARHFFRQHNCTTTDAQQKYNSRAAQLYKDKLATMSKQAMQIHGSRLHIDIQTQEEVPEPKKEVDFFDEHANIVTPASPDVVPIDPFKYCRSARSVSNGTNGVDSSVGPSVDSLAAPNTDSQLSTEPPKKSMIGARRPASKLGAKKLGGMGATRVKKDFAAIEKQATHNDEMRAEQTKELTKEEKQDAMVSLEKAYDNLGVSHKREEERIKRTDPKKAQQAERLGMGLGIRSGVSHSLFGEMKTIDQESPNNNNKRSGGNGGGSSFRDEEIEDDFETVIRFSSGPPKYKDSPFEDRGFSGFSGSGKGTGIDDLLSNKTPMSNSTSWENEFDNKSKSSSGVSSSNSMDFSSSSKVSASANYKYTPVDDTQARDKFGNAKSISSDMFFQARRDIKSIFIYIVTDLVSLKNSFGGWILEMKYLILALSAPDLDEVRESVRQGVTKVAGRLSNVASNLMTSLQQDRYL</sequence>
<proteinExistence type="predicted"/>
<feature type="compositionally biased region" description="Basic and acidic residues" evidence="6">
    <location>
        <begin position="290"/>
        <end position="307"/>
    </location>
</feature>
<keyword evidence="1" id="KW-0343">GTPase activation</keyword>
<accession>A0AAV2Q6W1</accession>
<dbReference type="GO" id="GO:0000139">
    <property type="term" value="C:Golgi membrane"/>
    <property type="evidence" value="ECO:0007669"/>
    <property type="project" value="GOC"/>
</dbReference>
<feature type="region of interest" description="Disordered" evidence="6">
    <location>
        <begin position="331"/>
        <end position="438"/>
    </location>
</feature>
<dbReference type="EMBL" id="CAXKWB010004007">
    <property type="protein sequence ID" value="CAL4071532.1"/>
    <property type="molecule type" value="Genomic_DNA"/>
</dbReference>
<evidence type="ECO:0000256" key="4">
    <source>
        <dbReference type="ARBA" id="ARBA00022833"/>
    </source>
</evidence>
<feature type="region of interest" description="Disordered" evidence="6">
    <location>
        <begin position="183"/>
        <end position="228"/>
    </location>
</feature>
<protein>
    <recommendedName>
        <fullName evidence="7">Arf-GAP domain-containing protein</fullName>
    </recommendedName>
</protein>
<feature type="region of interest" description="Disordered" evidence="6">
    <location>
        <begin position="290"/>
        <end position="316"/>
    </location>
</feature>
<feature type="compositionally biased region" description="Low complexity" evidence="6">
    <location>
        <begin position="189"/>
        <end position="200"/>
    </location>
</feature>
<dbReference type="PRINTS" id="PR00405">
    <property type="entry name" value="REVINTRACTNG"/>
</dbReference>